<feature type="compositionally biased region" description="Basic and acidic residues" evidence="1">
    <location>
        <begin position="117"/>
        <end position="137"/>
    </location>
</feature>
<sequence length="168" mass="19323">MHNQGSADMSFALFRGDKVILPTKRNFGPGVIEEANERLKEEIAARRRYQASNQPVDPEQQVRSELDKTNQELAKARRRREALQAELKEVQMTESVLERKKGKIVERIKSIRNRKKEKTEQERRRQAAMAKKQEVKGAKPAGIRKTIPPKPAPMMKFSGFRFSKNPGV</sequence>
<protein>
    <submittedName>
        <fullName evidence="2">Uncharacterized protein</fullName>
    </submittedName>
</protein>
<reference evidence="3" key="1">
    <citation type="journal article" date="2007" name="Plant Cell">
        <title>Dothideomycete-plant interactions illuminated by genome sequencing and EST analysis of the wheat pathogen Stagonospora nodorum.</title>
        <authorList>
            <person name="Hane J.K."/>
            <person name="Lowe R.G."/>
            <person name="Solomon P.S."/>
            <person name="Tan K.C."/>
            <person name="Schoch C.L."/>
            <person name="Spatafora J.W."/>
            <person name="Crous P.W."/>
            <person name="Kodira C."/>
            <person name="Birren B.W."/>
            <person name="Galagan J.E."/>
            <person name="Torriani S.F."/>
            <person name="McDonald B.A."/>
            <person name="Oliver R.P."/>
        </authorList>
    </citation>
    <scope>NUCLEOTIDE SEQUENCE [LARGE SCALE GENOMIC DNA]</scope>
    <source>
        <strain evidence="3">SN15 / ATCC MYA-4574 / FGSC 10173</strain>
    </source>
</reference>
<dbReference type="KEGG" id="pno:SNOG_01044"/>
<dbReference type="GeneID" id="5967801"/>
<gene>
    <name evidence="2" type="ORF">SNOG_01044</name>
</gene>
<dbReference type="RefSeq" id="XP_001791703.1">
    <property type="nucleotide sequence ID" value="XM_001791651.1"/>
</dbReference>
<evidence type="ECO:0000313" key="2">
    <source>
        <dbReference type="EMBL" id="EAT92539.2"/>
    </source>
</evidence>
<proteinExistence type="predicted"/>
<dbReference type="VEuPathDB" id="FungiDB:JI435_010440"/>
<dbReference type="InParanoid" id="Q0V4M0"/>
<dbReference type="EMBL" id="CH445325">
    <property type="protein sequence ID" value="EAT92539.2"/>
    <property type="molecule type" value="Genomic_DNA"/>
</dbReference>
<evidence type="ECO:0000313" key="3">
    <source>
        <dbReference type="Proteomes" id="UP000001055"/>
    </source>
</evidence>
<organism evidence="2 3">
    <name type="scientific">Phaeosphaeria nodorum (strain SN15 / ATCC MYA-4574 / FGSC 10173)</name>
    <name type="common">Glume blotch fungus</name>
    <name type="synonym">Parastagonospora nodorum</name>
    <dbReference type="NCBI Taxonomy" id="321614"/>
    <lineage>
        <taxon>Eukaryota</taxon>
        <taxon>Fungi</taxon>
        <taxon>Dikarya</taxon>
        <taxon>Ascomycota</taxon>
        <taxon>Pezizomycotina</taxon>
        <taxon>Dothideomycetes</taxon>
        <taxon>Pleosporomycetidae</taxon>
        <taxon>Pleosporales</taxon>
        <taxon>Pleosporineae</taxon>
        <taxon>Phaeosphaeriaceae</taxon>
        <taxon>Parastagonospora</taxon>
    </lineage>
</organism>
<evidence type="ECO:0000256" key="1">
    <source>
        <dbReference type="SAM" id="MobiDB-lite"/>
    </source>
</evidence>
<name>Q0V4M0_PHANO</name>
<feature type="region of interest" description="Disordered" evidence="1">
    <location>
        <begin position="111"/>
        <end position="168"/>
    </location>
</feature>
<accession>Q0V4M0</accession>
<dbReference type="AlphaFoldDB" id="Q0V4M0"/>
<dbReference type="Proteomes" id="UP000001055">
    <property type="component" value="Unassembled WGS sequence"/>
</dbReference>